<evidence type="ECO:0000313" key="4">
    <source>
        <dbReference type="Proteomes" id="UP000050874"/>
    </source>
</evidence>
<dbReference type="InterPro" id="IPR022002">
    <property type="entry name" value="ChsH2_Znr"/>
</dbReference>
<proteinExistence type="predicted"/>
<evidence type="ECO:0008006" key="5">
    <source>
        <dbReference type="Google" id="ProtNLM"/>
    </source>
</evidence>
<dbReference type="EMBL" id="LIAV01000057">
    <property type="protein sequence ID" value="KRO40834.1"/>
    <property type="molecule type" value="Genomic_DNA"/>
</dbReference>
<sequence>MIENIPIPGINDFDKTFWLNCSNNLLSIQHCDACDEPRFPPRHMCPHCQSIDHKWKIISGSGHLWSYVIPRTPLLPYFEKQSPYVVGLVELDGYQNIRMIGRIMSANKNNEVDIATISIGSKVLVGFNKLNSDISIPFWYLES</sequence>
<name>A0A0R2PV73_9GAMM</name>
<feature type="domain" description="ChsH2 rubredoxin-like zinc ribbon" evidence="2">
    <location>
        <begin position="27"/>
        <end position="50"/>
    </location>
</feature>
<organism evidence="3 4">
    <name type="scientific">SAR86 cluster bacterium BACL1 MAG-120920-bin57</name>
    <dbReference type="NCBI Taxonomy" id="1655571"/>
    <lineage>
        <taxon>Bacteria</taxon>
        <taxon>Pseudomonadati</taxon>
        <taxon>Pseudomonadota</taxon>
        <taxon>Gammaproteobacteria</taxon>
        <taxon>SAR86 cluster</taxon>
    </lineage>
</organism>
<dbReference type="SUPFAM" id="SSF50249">
    <property type="entry name" value="Nucleic acid-binding proteins"/>
    <property type="match status" value="1"/>
</dbReference>
<accession>A0A0R2PV73</accession>
<dbReference type="Pfam" id="PF01796">
    <property type="entry name" value="OB_ChsH2_C"/>
    <property type="match status" value="1"/>
</dbReference>
<dbReference type="InterPro" id="IPR052513">
    <property type="entry name" value="Thioester_dehydratase-like"/>
</dbReference>
<dbReference type="Pfam" id="PF12172">
    <property type="entry name" value="zf-ChsH2"/>
    <property type="match status" value="1"/>
</dbReference>
<dbReference type="AlphaFoldDB" id="A0A0R2PV73"/>
<gene>
    <name evidence="3" type="ORF">ABR63_07620</name>
</gene>
<dbReference type="PANTHER" id="PTHR34075">
    <property type="entry name" value="BLR3430 PROTEIN"/>
    <property type="match status" value="1"/>
</dbReference>
<evidence type="ECO:0000259" key="2">
    <source>
        <dbReference type="Pfam" id="PF12172"/>
    </source>
</evidence>
<evidence type="ECO:0000313" key="3">
    <source>
        <dbReference type="EMBL" id="KRO40834.1"/>
    </source>
</evidence>
<protein>
    <recommendedName>
        <fullName evidence="5">DUF35 domain-containing protein</fullName>
    </recommendedName>
</protein>
<dbReference type="InterPro" id="IPR002878">
    <property type="entry name" value="ChsH2_C"/>
</dbReference>
<feature type="domain" description="ChsH2 C-terminal OB-fold" evidence="1">
    <location>
        <begin position="55"/>
        <end position="127"/>
    </location>
</feature>
<dbReference type="Gene3D" id="6.10.30.10">
    <property type="match status" value="1"/>
</dbReference>
<dbReference type="InterPro" id="IPR012340">
    <property type="entry name" value="NA-bd_OB-fold"/>
</dbReference>
<dbReference type="PANTHER" id="PTHR34075:SF5">
    <property type="entry name" value="BLR3430 PROTEIN"/>
    <property type="match status" value="1"/>
</dbReference>
<comment type="caution">
    <text evidence="3">The sequence shown here is derived from an EMBL/GenBank/DDBJ whole genome shotgun (WGS) entry which is preliminary data.</text>
</comment>
<reference evidence="4" key="1">
    <citation type="submission" date="2015-10" db="EMBL/GenBank/DDBJ databases">
        <title>Metagenome-Assembled Genomes uncover a global brackish microbiome.</title>
        <authorList>
            <person name="Hugerth L.W."/>
            <person name="Larsson J."/>
            <person name="Alneberg J."/>
            <person name="Lindh M.V."/>
            <person name="Legrand C."/>
            <person name="Pinhassi J."/>
            <person name="Andersson A."/>
        </authorList>
    </citation>
    <scope>NUCLEOTIDE SEQUENCE [LARGE SCALE GENOMIC DNA]</scope>
</reference>
<dbReference type="Proteomes" id="UP000050874">
    <property type="component" value="Unassembled WGS sequence"/>
</dbReference>
<evidence type="ECO:0000259" key="1">
    <source>
        <dbReference type="Pfam" id="PF01796"/>
    </source>
</evidence>